<organism evidence="2 3">
    <name type="scientific">Cucumis sativus</name>
    <name type="common">Cucumber</name>
    <dbReference type="NCBI Taxonomy" id="3659"/>
    <lineage>
        <taxon>Eukaryota</taxon>
        <taxon>Viridiplantae</taxon>
        <taxon>Streptophyta</taxon>
        <taxon>Embryophyta</taxon>
        <taxon>Tracheophyta</taxon>
        <taxon>Spermatophyta</taxon>
        <taxon>Magnoliopsida</taxon>
        <taxon>eudicotyledons</taxon>
        <taxon>Gunneridae</taxon>
        <taxon>Pentapetalae</taxon>
        <taxon>rosids</taxon>
        <taxon>fabids</taxon>
        <taxon>Cucurbitales</taxon>
        <taxon>Cucurbitaceae</taxon>
        <taxon>Benincaseae</taxon>
        <taxon>Cucumis</taxon>
    </lineage>
</organism>
<reference evidence="2 3" key="1">
    <citation type="journal article" date="2009" name="Nat. Genet.">
        <title>The genome of the cucumber, Cucumis sativus L.</title>
        <authorList>
            <person name="Huang S."/>
            <person name="Li R."/>
            <person name="Zhang Z."/>
            <person name="Li L."/>
            <person name="Gu X."/>
            <person name="Fan W."/>
            <person name="Lucas W.J."/>
            <person name="Wang X."/>
            <person name="Xie B."/>
            <person name="Ni P."/>
            <person name="Ren Y."/>
            <person name="Zhu H."/>
            <person name="Li J."/>
            <person name="Lin K."/>
            <person name="Jin W."/>
            <person name="Fei Z."/>
            <person name="Li G."/>
            <person name="Staub J."/>
            <person name="Kilian A."/>
            <person name="van der Vossen E.A."/>
            <person name="Wu Y."/>
            <person name="Guo J."/>
            <person name="He J."/>
            <person name="Jia Z."/>
            <person name="Ren Y."/>
            <person name="Tian G."/>
            <person name="Lu Y."/>
            <person name="Ruan J."/>
            <person name="Qian W."/>
            <person name="Wang M."/>
            <person name="Huang Q."/>
            <person name="Li B."/>
            <person name="Xuan Z."/>
            <person name="Cao J."/>
            <person name="Asan"/>
            <person name="Wu Z."/>
            <person name="Zhang J."/>
            <person name="Cai Q."/>
            <person name="Bai Y."/>
            <person name="Zhao B."/>
            <person name="Han Y."/>
            <person name="Li Y."/>
            <person name="Li X."/>
            <person name="Wang S."/>
            <person name="Shi Q."/>
            <person name="Liu S."/>
            <person name="Cho W.K."/>
            <person name="Kim J.Y."/>
            <person name="Xu Y."/>
            <person name="Heller-Uszynska K."/>
            <person name="Miao H."/>
            <person name="Cheng Z."/>
            <person name="Zhang S."/>
            <person name="Wu J."/>
            <person name="Yang Y."/>
            <person name="Kang H."/>
            <person name="Li M."/>
            <person name="Liang H."/>
            <person name="Ren X."/>
            <person name="Shi Z."/>
            <person name="Wen M."/>
            <person name="Jian M."/>
            <person name="Yang H."/>
            <person name="Zhang G."/>
            <person name="Yang Z."/>
            <person name="Chen R."/>
            <person name="Liu S."/>
            <person name="Li J."/>
            <person name="Ma L."/>
            <person name="Liu H."/>
            <person name="Zhou Y."/>
            <person name="Zhao J."/>
            <person name="Fang X."/>
            <person name="Li G."/>
            <person name="Fang L."/>
            <person name="Li Y."/>
            <person name="Liu D."/>
            <person name="Zheng H."/>
            <person name="Zhang Y."/>
            <person name="Qin N."/>
            <person name="Li Z."/>
            <person name="Yang G."/>
            <person name="Yang S."/>
            <person name="Bolund L."/>
            <person name="Kristiansen K."/>
            <person name="Zheng H."/>
            <person name="Li S."/>
            <person name="Zhang X."/>
            <person name="Yang H."/>
            <person name="Wang J."/>
            <person name="Sun R."/>
            <person name="Zhang B."/>
            <person name="Jiang S."/>
            <person name="Wang J."/>
            <person name="Du Y."/>
            <person name="Li S."/>
        </authorList>
    </citation>
    <scope>NUCLEOTIDE SEQUENCE [LARGE SCALE GENOMIC DNA]</scope>
    <source>
        <strain evidence="3">cv. 9930</strain>
    </source>
</reference>
<feature type="compositionally biased region" description="Basic and acidic residues" evidence="1">
    <location>
        <begin position="64"/>
        <end position="83"/>
    </location>
</feature>
<sequence>MAIHISARFDLCFYVPFFFKRVIYSGCALVYKGYPLFVRENDDWKPNSSLYLFQEFSNSFVVEGKGKEDEGGRAPEGKAKAESNSRASRACRSVEHVSDDWASEVRMEKEEMGGVKKGGRGYPSLNSSTDSQLRTFQ</sequence>
<dbReference type="Proteomes" id="UP000029981">
    <property type="component" value="Chromosome 6"/>
</dbReference>
<reference evidence="2 3" key="2">
    <citation type="journal article" date="2009" name="PLoS ONE">
        <title>An integrated genetic and cytogenetic map of the cucumber genome.</title>
        <authorList>
            <person name="Ren Y."/>
            <person name="Zhang Z."/>
            <person name="Liu J."/>
            <person name="Staub J.E."/>
            <person name="Han Y."/>
            <person name="Cheng Z."/>
            <person name="Li X."/>
            <person name="Lu J."/>
            <person name="Miao H."/>
            <person name="Kang H."/>
            <person name="Xie B."/>
            <person name="Gu X."/>
            <person name="Wang X."/>
            <person name="Du Y."/>
            <person name="Jin W."/>
            <person name="Huang S."/>
        </authorList>
    </citation>
    <scope>NUCLEOTIDE SEQUENCE [LARGE SCALE GENOMIC DNA]</scope>
    <source>
        <strain evidence="3">cv. 9930</strain>
    </source>
</reference>
<keyword evidence="3" id="KW-1185">Reference proteome</keyword>
<evidence type="ECO:0000313" key="2">
    <source>
        <dbReference type="EMBL" id="KGN48706.1"/>
    </source>
</evidence>
<feature type="compositionally biased region" description="Polar residues" evidence="1">
    <location>
        <begin position="124"/>
        <end position="137"/>
    </location>
</feature>
<proteinExistence type="predicted"/>
<name>A0A0A0KLS0_CUCSA</name>
<accession>A0A0A0KLS0</accession>
<reference evidence="2 3" key="3">
    <citation type="journal article" date="2010" name="BMC Genomics">
        <title>Transcriptome sequencing and comparative analysis of cucumber flowers with different sex types.</title>
        <authorList>
            <person name="Guo S."/>
            <person name="Zheng Y."/>
            <person name="Joung J.G."/>
            <person name="Liu S."/>
            <person name="Zhang Z."/>
            <person name="Crasta O.R."/>
            <person name="Sobral B.W."/>
            <person name="Xu Y."/>
            <person name="Huang S."/>
            <person name="Fei Z."/>
        </authorList>
    </citation>
    <scope>NUCLEOTIDE SEQUENCE [LARGE SCALE GENOMIC DNA]</scope>
    <source>
        <strain evidence="3">cv. 9930</strain>
    </source>
</reference>
<gene>
    <name evidence="2" type="ORF">Csa_6G499020</name>
</gene>
<dbReference type="EMBL" id="CM002927">
    <property type="protein sequence ID" value="KGN48706.1"/>
    <property type="molecule type" value="Genomic_DNA"/>
</dbReference>
<reference evidence="2 3" key="4">
    <citation type="journal article" date="2011" name="BMC Genomics">
        <title>RNA-Seq improves annotation of protein-coding genes in the cucumber genome.</title>
        <authorList>
            <person name="Li Z."/>
            <person name="Zhang Z."/>
            <person name="Yan P."/>
            <person name="Huang S."/>
            <person name="Fei Z."/>
            <person name="Lin K."/>
        </authorList>
    </citation>
    <scope>NUCLEOTIDE SEQUENCE [LARGE SCALE GENOMIC DNA]</scope>
    <source>
        <strain evidence="3">cv. 9930</strain>
    </source>
</reference>
<feature type="region of interest" description="Disordered" evidence="1">
    <location>
        <begin position="64"/>
        <end position="137"/>
    </location>
</feature>
<dbReference type="Gramene" id="KGN48706">
    <property type="protein sequence ID" value="KGN48706"/>
    <property type="gene ID" value="Csa_6G499020"/>
</dbReference>
<protein>
    <submittedName>
        <fullName evidence="2">Uncharacterized protein</fullName>
    </submittedName>
</protein>
<feature type="compositionally biased region" description="Basic and acidic residues" evidence="1">
    <location>
        <begin position="92"/>
        <end position="114"/>
    </location>
</feature>
<dbReference type="AlphaFoldDB" id="A0A0A0KLS0"/>
<evidence type="ECO:0000313" key="3">
    <source>
        <dbReference type="Proteomes" id="UP000029981"/>
    </source>
</evidence>
<evidence type="ECO:0000256" key="1">
    <source>
        <dbReference type="SAM" id="MobiDB-lite"/>
    </source>
</evidence>